<evidence type="ECO:0000313" key="3">
    <source>
        <dbReference type="EMBL" id="CAI2373224.1"/>
    </source>
</evidence>
<dbReference type="EMBL" id="CAMPGE010014559">
    <property type="protein sequence ID" value="CAI2373224.1"/>
    <property type="molecule type" value="Genomic_DNA"/>
</dbReference>
<gene>
    <name evidence="3" type="ORF">ECRASSUSDP1_LOCUS14564</name>
</gene>
<evidence type="ECO:0000256" key="1">
    <source>
        <dbReference type="SAM" id="MobiDB-lite"/>
    </source>
</evidence>
<feature type="domain" description="C2H2-type" evidence="2">
    <location>
        <begin position="216"/>
        <end position="239"/>
    </location>
</feature>
<protein>
    <recommendedName>
        <fullName evidence="2">C2H2-type domain-containing protein</fullName>
    </recommendedName>
</protein>
<dbReference type="SMART" id="SM00355">
    <property type="entry name" value="ZnF_C2H2"/>
    <property type="match status" value="1"/>
</dbReference>
<comment type="caution">
    <text evidence="3">The sequence shown here is derived from an EMBL/GenBank/DDBJ whole genome shotgun (WGS) entry which is preliminary data.</text>
</comment>
<keyword evidence="4" id="KW-1185">Reference proteome</keyword>
<reference evidence="3" key="1">
    <citation type="submission" date="2023-07" db="EMBL/GenBank/DDBJ databases">
        <authorList>
            <consortium name="AG Swart"/>
            <person name="Singh M."/>
            <person name="Singh A."/>
            <person name="Seah K."/>
            <person name="Emmerich C."/>
        </authorList>
    </citation>
    <scope>NUCLEOTIDE SEQUENCE</scope>
    <source>
        <strain evidence="3">DP1</strain>
    </source>
</reference>
<dbReference type="AlphaFoldDB" id="A0AAD1XI61"/>
<accession>A0AAD1XI61</accession>
<evidence type="ECO:0000259" key="2">
    <source>
        <dbReference type="PROSITE" id="PS00028"/>
    </source>
</evidence>
<organism evidence="3 4">
    <name type="scientific">Euplotes crassus</name>
    <dbReference type="NCBI Taxonomy" id="5936"/>
    <lineage>
        <taxon>Eukaryota</taxon>
        <taxon>Sar</taxon>
        <taxon>Alveolata</taxon>
        <taxon>Ciliophora</taxon>
        <taxon>Intramacronucleata</taxon>
        <taxon>Spirotrichea</taxon>
        <taxon>Hypotrichia</taxon>
        <taxon>Euplotida</taxon>
        <taxon>Euplotidae</taxon>
        <taxon>Moneuplotes</taxon>
    </lineage>
</organism>
<feature type="region of interest" description="Disordered" evidence="1">
    <location>
        <begin position="1"/>
        <end position="35"/>
    </location>
</feature>
<dbReference type="Proteomes" id="UP001295684">
    <property type="component" value="Unassembled WGS sequence"/>
</dbReference>
<name>A0AAD1XI61_EUPCR</name>
<sequence length="329" mass="37929">MKPTFGIFRGGQATSQPSDDTSDKENKKYDFNATGRCPDGETKQLEGLKSLGSDYFLDKFEDIRNFVKESSIQRVFKPHVQHKYEESKFTEDSNSLPEELLPLNQLIKSINSKSLKWRWLKLCLIIVTELPEYDPDIDYQKMFWEIHSSNQLMLQELQDLENSQKIFPSHVDNLKVIFIFCPVQEPSNYSESLGENIGRKKHIRRTAKEITKNQNCPYQDCNKVYGSEGSLNLHMKLKHGAGNKTDREKLSKTLVIQYGNKKSLPSEITINLPPGILEQVCKEYNFNLTKSQLRELQNEAENRFKAYCVKCKKLGTLDPSTGFPSVEKD</sequence>
<dbReference type="InterPro" id="IPR013087">
    <property type="entry name" value="Znf_C2H2_type"/>
</dbReference>
<evidence type="ECO:0000313" key="4">
    <source>
        <dbReference type="Proteomes" id="UP001295684"/>
    </source>
</evidence>
<feature type="compositionally biased region" description="Basic and acidic residues" evidence="1">
    <location>
        <begin position="21"/>
        <end position="30"/>
    </location>
</feature>
<dbReference type="PROSITE" id="PS00028">
    <property type="entry name" value="ZINC_FINGER_C2H2_1"/>
    <property type="match status" value="1"/>
</dbReference>
<proteinExistence type="predicted"/>